<dbReference type="Proteomes" id="UP000006135">
    <property type="component" value="Chromosome"/>
</dbReference>
<dbReference type="RefSeq" id="WP_014002799.1">
    <property type="nucleotide sequence ID" value="NC_015850.1"/>
</dbReference>
<dbReference type="GO" id="GO:0006281">
    <property type="term" value="P:DNA repair"/>
    <property type="evidence" value="ECO:0007669"/>
    <property type="project" value="InterPro"/>
</dbReference>
<dbReference type="SUPFAM" id="SSF103084">
    <property type="entry name" value="Holliday junction resolvase RusA"/>
    <property type="match status" value="1"/>
</dbReference>
<dbReference type="GO" id="GO:0000287">
    <property type="term" value="F:magnesium ion binding"/>
    <property type="evidence" value="ECO:0007669"/>
    <property type="project" value="InterPro"/>
</dbReference>
<keyword evidence="2" id="KW-1185">Reference proteome</keyword>
<evidence type="ECO:0000313" key="2">
    <source>
        <dbReference type="Proteomes" id="UP000006135"/>
    </source>
</evidence>
<name>F9ZNV1_ACICS</name>
<dbReference type="Gene3D" id="3.30.1330.70">
    <property type="entry name" value="Holliday junction resolvase RusA"/>
    <property type="match status" value="1"/>
</dbReference>
<protein>
    <submittedName>
        <fullName evidence="1">Endodeoxyribonuclease RusA</fullName>
    </submittedName>
</protein>
<organism evidence="1 2">
    <name type="scientific">Acidithiobacillus caldus (strain SM-1)</name>
    <dbReference type="NCBI Taxonomy" id="990288"/>
    <lineage>
        <taxon>Bacteria</taxon>
        <taxon>Pseudomonadati</taxon>
        <taxon>Pseudomonadota</taxon>
        <taxon>Acidithiobacillia</taxon>
        <taxon>Acidithiobacillales</taxon>
        <taxon>Acidithiobacillaceae</taxon>
        <taxon>Acidithiobacillus</taxon>
    </lineage>
</organism>
<dbReference type="KEGG" id="acu:Atc_1282"/>
<dbReference type="Pfam" id="PF05866">
    <property type="entry name" value="RusA"/>
    <property type="match status" value="1"/>
</dbReference>
<dbReference type="InterPro" id="IPR008822">
    <property type="entry name" value="Endonuclease_RusA-like"/>
</dbReference>
<sequence length="138" mass="15579">MPSITLPYPPSTNRIWRTAGGKTYLPAKVADYKRRAAWVAKMAMRDRPPLTGPVAVRIVLHPVLPKDAEKRRQIWGDYWHLELRCIDLANAEKAAVDALQGVAFEDDKQIVRMVLERGQPVSEGAVFVEWTPFEGVIT</sequence>
<gene>
    <name evidence="1" type="ordered locus">Atc_1282</name>
</gene>
<dbReference type="EMBL" id="CP002573">
    <property type="protein sequence ID" value="AEK57931.1"/>
    <property type="molecule type" value="Genomic_DNA"/>
</dbReference>
<dbReference type="InterPro" id="IPR036614">
    <property type="entry name" value="RusA-like_sf"/>
</dbReference>
<reference evidence="1 2" key="1">
    <citation type="journal article" date="2011" name="J. Genet. Genomics">
        <title>Unraveling the Acidithiobacillus caldus complete genome and its central metabolisms for carbon assimilation.</title>
        <authorList>
            <person name="You X.Y."/>
            <person name="Guo X."/>
            <person name="Zheng H.J."/>
            <person name="Zhang M.J."/>
            <person name="Liu L.J."/>
            <person name="Zhu Y.Q."/>
            <person name="Zhu B."/>
            <person name="Wang S.Y."/>
            <person name="Zhao G.P."/>
            <person name="Poetsch A."/>
            <person name="Jiang C.Y."/>
            <person name="Liu S.J."/>
        </authorList>
    </citation>
    <scope>NUCLEOTIDE SEQUENCE [LARGE SCALE GENOMIC DNA]</scope>
    <source>
        <strain evidence="1 2">SM-1</strain>
    </source>
</reference>
<accession>F9ZNV1</accession>
<dbReference type="GO" id="GO:0006310">
    <property type="term" value="P:DNA recombination"/>
    <property type="evidence" value="ECO:0007669"/>
    <property type="project" value="InterPro"/>
</dbReference>
<dbReference type="GeneID" id="92931265"/>
<dbReference type="AlphaFoldDB" id="F9ZNV1"/>
<dbReference type="HOGENOM" id="CLU_108904_0_0_6"/>
<evidence type="ECO:0000313" key="1">
    <source>
        <dbReference type="EMBL" id="AEK57931.1"/>
    </source>
</evidence>
<proteinExistence type="predicted"/>
<dbReference type="STRING" id="990288.Atc_1282"/>